<feature type="transmembrane region" description="Helical" evidence="11">
    <location>
        <begin position="93"/>
        <end position="111"/>
    </location>
</feature>
<keyword evidence="8 11" id="KW-1133">Transmembrane helix</keyword>
<dbReference type="PROSITE" id="PS50939">
    <property type="entry name" value="CYTOCHROME_B561"/>
    <property type="match status" value="1"/>
</dbReference>
<dbReference type="Pfam" id="PF03188">
    <property type="entry name" value="Cytochrom_B561"/>
    <property type="match status" value="1"/>
</dbReference>
<comment type="subcellular location">
    <subcellularLocation>
        <location evidence="2">Membrane</location>
        <topology evidence="2">Multi-pass membrane protein</topology>
    </subcellularLocation>
</comment>
<dbReference type="SMART" id="SM00665">
    <property type="entry name" value="B561"/>
    <property type="match status" value="1"/>
</dbReference>
<evidence type="ECO:0000256" key="6">
    <source>
        <dbReference type="ARBA" id="ARBA00022723"/>
    </source>
</evidence>
<dbReference type="Gene3D" id="1.20.120.1770">
    <property type="match status" value="1"/>
</dbReference>
<evidence type="ECO:0000256" key="1">
    <source>
        <dbReference type="ARBA" id="ARBA00001970"/>
    </source>
</evidence>
<dbReference type="InterPro" id="IPR043205">
    <property type="entry name" value="CYB561/CYBRD1-like"/>
</dbReference>
<keyword evidence="3" id="KW-0813">Transport</keyword>
<evidence type="ECO:0000256" key="2">
    <source>
        <dbReference type="ARBA" id="ARBA00004141"/>
    </source>
</evidence>
<proteinExistence type="predicted"/>
<evidence type="ECO:0000256" key="9">
    <source>
        <dbReference type="ARBA" id="ARBA00023004"/>
    </source>
</evidence>
<organism evidence="13">
    <name type="scientific">Homalodisca liturata</name>
    <dbReference type="NCBI Taxonomy" id="320908"/>
    <lineage>
        <taxon>Eukaryota</taxon>
        <taxon>Metazoa</taxon>
        <taxon>Ecdysozoa</taxon>
        <taxon>Arthropoda</taxon>
        <taxon>Hexapoda</taxon>
        <taxon>Insecta</taxon>
        <taxon>Pterygota</taxon>
        <taxon>Neoptera</taxon>
        <taxon>Paraneoptera</taxon>
        <taxon>Hemiptera</taxon>
        <taxon>Auchenorrhyncha</taxon>
        <taxon>Membracoidea</taxon>
        <taxon>Cicadellidae</taxon>
        <taxon>Cicadellinae</taxon>
        <taxon>Proconiini</taxon>
        <taxon>Homalodisca</taxon>
    </lineage>
</organism>
<dbReference type="InterPro" id="IPR006593">
    <property type="entry name" value="Cyt_b561/ferric_Rdtase_TM"/>
</dbReference>
<evidence type="ECO:0000256" key="8">
    <source>
        <dbReference type="ARBA" id="ARBA00022989"/>
    </source>
</evidence>
<feature type="transmembrane region" description="Helical" evidence="11">
    <location>
        <begin position="203"/>
        <end position="222"/>
    </location>
</feature>
<comment type="cofactor">
    <cofactor evidence="1">
        <name>heme b</name>
        <dbReference type="ChEBI" id="CHEBI:60344"/>
    </cofactor>
</comment>
<dbReference type="PANTHER" id="PTHR10106:SF0">
    <property type="entry name" value="LD36721P"/>
    <property type="match status" value="1"/>
</dbReference>
<evidence type="ECO:0000259" key="12">
    <source>
        <dbReference type="PROSITE" id="PS50939"/>
    </source>
</evidence>
<dbReference type="GO" id="GO:0016491">
    <property type="term" value="F:oxidoreductase activity"/>
    <property type="evidence" value="ECO:0007669"/>
    <property type="project" value="InterPro"/>
</dbReference>
<accession>A0A1B6HHX6</accession>
<evidence type="ECO:0000256" key="11">
    <source>
        <dbReference type="SAM" id="Phobius"/>
    </source>
</evidence>
<evidence type="ECO:0000256" key="4">
    <source>
        <dbReference type="ARBA" id="ARBA00022617"/>
    </source>
</evidence>
<reference evidence="13" key="1">
    <citation type="submission" date="2015-11" db="EMBL/GenBank/DDBJ databases">
        <title>De novo transcriptome assembly of four potential Pierce s Disease insect vectors from Arizona vineyards.</title>
        <authorList>
            <person name="Tassone E.E."/>
        </authorList>
    </citation>
    <scope>NUCLEOTIDE SEQUENCE</scope>
</reference>
<dbReference type="AlphaFoldDB" id="A0A1B6HHX6"/>
<dbReference type="PANTHER" id="PTHR10106">
    <property type="entry name" value="CYTOCHROME B561-RELATED"/>
    <property type="match status" value="1"/>
</dbReference>
<sequence length="236" mass="27132">KSNGDVEMARRHSYACYNILFWLTQGIGLLAIILLCIWVFGFRNGLAWNSQPKVQFNWHALCMPIGLIYLCALELMTFRIFRYGKKKDLKLLHAGYIILIVILIIIGYWAILDCHNYQGKPNWYSLHSWMGVLTTALYFTQGVLGCASFLWPGVQVEYRVKYKPLHVFMGLTTFIMATTTALLGLFEEIKNIEGYNQFSGEGIMMNLCGISFAIFAVLVVYIQTRPNYRREPLISD</sequence>
<dbReference type="GO" id="GO:0046872">
    <property type="term" value="F:metal ion binding"/>
    <property type="evidence" value="ECO:0007669"/>
    <property type="project" value="UniProtKB-KW"/>
</dbReference>
<protein>
    <recommendedName>
        <fullName evidence="12">Cytochrome b561 domain-containing protein</fullName>
    </recommendedName>
</protein>
<evidence type="ECO:0000313" key="13">
    <source>
        <dbReference type="EMBL" id="JAS74320.1"/>
    </source>
</evidence>
<evidence type="ECO:0000256" key="3">
    <source>
        <dbReference type="ARBA" id="ARBA00022448"/>
    </source>
</evidence>
<evidence type="ECO:0000256" key="10">
    <source>
        <dbReference type="ARBA" id="ARBA00023136"/>
    </source>
</evidence>
<name>A0A1B6HHX6_9HEMI</name>
<feature type="transmembrane region" description="Helical" evidence="11">
    <location>
        <begin position="131"/>
        <end position="153"/>
    </location>
</feature>
<feature type="non-terminal residue" evidence="13">
    <location>
        <position position="1"/>
    </location>
</feature>
<keyword evidence="5 11" id="KW-0812">Transmembrane</keyword>
<keyword evidence="10 11" id="KW-0472">Membrane</keyword>
<feature type="transmembrane region" description="Helical" evidence="11">
    <location>
        <begin position="56"/>
        <end position="81"/>
    </location>
</feature>
<dbReference type="EMBL" id="GECU01033386">
    <property type="protein sequence ID" value="JAS74320.1"/>
    <property type="molecule type" value="Transcribed_RNA"/>
</dbReference>
<evidence type="ECO:0000256" key="7">
    <source>
        <dbReference type="ARBA" id="ARBA00022982"/>
    </source>
</evidence>
<keyword evidence="4" id="KW-0349">Heme</keyword>
<dbReference type="GO" id="GO:0016020">
    <property type="term" value="C:membrane"/>
    <property type="evidence" value="ECO:0007669"/>
    <property type="project" value="UniProtKB-SubCell"/>
</dbReference>
<keyword evidence="6" id="KW-0479">Metal-binding</keyword>
<feature type="transmembrane region" description="Helical" evidence="11">
    <location>
        <begin position="20"/>
        <end position="41"/>
    </location>
</feature>
<feature type="transmembrane region" description="Helical" evidence="11">
    <location>
        <begin position="165"/>
        <end position="183"/>
    </location>
</feature>
<evidence type="ECO:0000256" key="5">
    <source>
        <dbReference type="ARBA" id="ARBA00022692"/>
    </source>
</evidence>
<keyword evidence="7" id="KW-0249">Electron transport</keyword>
<feature type="domain" description="Cytochrome b561" evidence="12">
    <location>
        <begin position="23"/>
        <end position="224"/>
    </location>
</feature>
<keyword evidence="9" id="KW-0408">Iron</keyword>
<dbReference type="FunFam" id="1.20.120.1770:FF:000001">
    <property type="entry name" value="Cytochrome b reductase 1"/>
    <property type="match status" value="1"/>
</dbReference>
<gene>
    <name evidence="13" type="ORF">g.5957</name>
</gene>